<organism evidence="2 3">
    <name type="scientific">Oidiodendron maius (strain Zn)</name>
    <dbReference type="NCBI Taxonomy" id="913774"/>
    <lineage>
        <taxon>Eukaryota</taxon>
        <taxon>Fungi</taxon>
        <taxon>Dikarya</taxon>
        <taxon>Ascomycota</taxon>
        <taxon>Pezizomycotina</taxon>
        <taxon>Leotiomycetes</taxon>
        <taxon>Leotiomycetes incertae sedis</taxon>
        <taxon>Myxotrichaceae</taxon>
        <taxon>Oidiodendron</taxon>
    </lineage>
</organism>
<feature type="region of interest" description="Disordered" evidence="1">
    <location>
        <begin position="195"/>
        <end position="214"/>
    </location>
</feature>
<evidence type="ECO:0000313" key="2">
    <source>
        <dbReference type="EMBL" id="KIN04693.1"/>
    </source>
</evidence>
<proteinExistence type="predicted"/>
<dbReference type="AlphaFoldDB" id="A0A0C3DRL8"/>
<dbReference type="Gene3D" id="6.10.250.3180">
    <property type="match status" value="1"/>
</dbReference>
<dbReference type="OrthoDB" id="21513at2759"/>
<dbReference type="InterPro" id="IPR051870">
    <property type="entry name" value="Elongin-A_domain"/>
</dbReference>
<dbReference type="PANTHER" id="PTHR15141:SF76">
    <property type="entry name" value="TRANSCRIPTION ELONGATION FACTOR B POLYPEPTIDE 3"/>
    <property type="match status" value="1"/>
</dbReference>
<dbReference type="InParanoid" id="A0A0C3DRL8"/>
<dbReference type="HOGENOM" id="CLU_048904_2_1_1"/>
<dbReference type="EMBL" id="KN832872">
    <property type="protein sequence ID" value="KIN04693.1"/>
    <property type="molecule type" value="Genomic_DNA"/>
</dbReference>
<feature type="compositionally biased region" description="Low complexity" evidence="1">
    <location>
        <begin position="300"/>
        <end position="385"/>
    </location>
</feature>
<keyword evidence="3" id="KW-1185">Reference proteome</keyword>
<accession>A0A0C3DRL8</accession>
<reference evidence="3" key="2">
    <citation type="submission" date="2015-01" db="EMBL/GenBank/DDBJ databases">
        <title>Evolutionary Origins and Diversification of the Mycorrhizal Mutualists.</title>
        <authorList>
            <consortium name="DOE Joint Genome Institute"/>
            <consortium name="Mycorrhizal Genomics Consortium"/>
            <person name="Kohler A."/>
            <person name="Kuo A."/>
            <person name="Nagy L.G."/>
            <person name="Floudas D."/>
            <person name="Copeland A."/>
            <person name="Barry K.W."/>
            <person name="Cichocki N."/>
            <person name="Veneault-Fourrey C."/>
            <person name="LaButti K."/>
            <person name="Lindquist E.A."/>
            <person name="Lipzen A."/>
            <person name="Lundell T."/>
            <person name="Morin E."/>
            <person name="Murat C."/>
            <person name="Riley R."/>
            <person name="Ohm R."/>
            <person name="Sun H."/>
            <person name="Tunlid A."/>
            <person name="Henrissat B."/>
            <person name="Grigoriev I.V."/>
            <person name="Hibbett D.S."/>
            <person name="Martin F."/>
        </authorList>
    </citation>
    <scope>NUCLEOTIDE SEQUENCE [LARGE SCALE GENOMIC DNA]</scope>
    <source>
        <strain evidence="3">Zn</strain>
    </source>
</reference>
<protein>
    <recommendedName>
        <fullName evidence="4">Elongin-A</fullName>
    </recommendedName>
</protein>
<name>A0A0C3DRL8_OIDMZ</name>
<reference evidence="2 3" key="1">
    <citation type="submission" date="2014-04" db="EMBL/GenBank/DDBJ databases">
        <authorList>
            <consortium name="DOE Joint Genome Institute"/>
            <person name="Kuo A."/>
            <person name="Martino E."/>
            <person name="Perotto S."/>
            <person name="Kohler A."/>
            <person name="Nagy L.G."/>
            <person name="Floudas D."/>
            <person name="Copeland A."/>
            <person name="Barry K.W."/>
            <person name="Cichocki N."/>
            <person name="Veneault-Fourrey C."/>
            <person name="LaButti K."/>
            <person name="Lindquist E.A."/>
            <person name="Lipzen A."/>
            <person name="Lundell T."/>
            <person name="Morin E."/>
            <person name="Murat C."/>
            <person name="Sun H."/>
            <person name="Tunlid A."/>
            <person name="Henrissat B."/>
            <person name="Grigoriev I.V."/>
            <person name="Hibbett D.S."/>
            <person name="Martin F."/>
            <person name="Nordberg H.P."/>
            <person name="Cantor M.N."/>
            <person name="Hua S.X."/>
        </authorList>
    </citation>
    <scope>NUCLEOTIDE SEQUENCE [LARGE SCALE GENOMIC DNA]</scope>
    <source>
        <strain evidence="2 3">Zn</strain>
    </source>
</reference>
<dbReference type="STRING" id="913774.A0A0C3DRL8"/>
<dbReference type="PANTHER" id="PTHR15141">
    <property type="entry name" value="TRANSCRIPTION ELONGATION FACTOR B POLYPEPTIDE 3"/>
    <property type="match status" value="1"/>
</dbReference>
<evidence type="ECO:0000256" key="1">
    <source>
        <dbReference type="SAM" id="MobiDB-lite"/>
    </source>
</evidence>
<dbReference type="GO" id="GO:0070449">
    <property type="term" value="C:elongin complex"/>
    <property type="evidence" value="ECO:0007669"/>
    <property type="project" value="InterPro"/>
</dbReference>
<evidence type="ECO:0008006" key="4">
    <source>
        <dbReference type="Google" id="ProtNLM"/>
    </source>
</evidence>
<dbReference type="InterPro" id="IPR010684">
    <property type="entry name" value="RNA_pol_II_trans_fac_SIII_A"/>
</dbReference>
<evidence type="ECO:0000313" key="3">
    <source>
        <dbReference type="Proteomes" id="UP000054321"/>
    </source>
</evidence>
<dbReference type="GO" id="GO:0006368">
    <property type="term" value="P:transcription elongation by RNA polymerase II"/>
    <property type="evidence" value="ECO:0007669"/>
    <property type="project" value="InterPro"/>
</dbReference>
<sequence length="417" mass="46131">MPVPSLVDLCTRACIKNIRNLNDVGDFEYWKIRPVLLRLESPAQLHEIESNSPQICGEDAELWRNFVVRDFPNWEQKNYVPKNPLKWYRVYLKYKKEQQLEIARDEEILRASMGQLKKAKETNVSKVMDLRSLPKVPRDPWMMANNGGVPLGKRSGLFKKEGPSSLVWSSGSKTKMTNGQSVLTRARREAKEISQRSKLAKPTHELKAQAGQVRKAPAGMVNEYRKAAEAPIKILSRKKLAKPPNDVSGPSLEERERRLFAIQSGLNQKRNLTSVNETLIGSSDEDDMDALFNEKPPQRSRPSPSFSVQTSSSSHTSTISKSLARPSSSSRPTSLASKHLSPLPGTTSLSSNASPVVSSVKPLPGTAGTPSTSTSHVPSGSSLSPDKGERKPTSSVVQKKAEVDIFNRGASKKPRTR</sequence>
<dbReference type="Proteomes" id="UP000054321">
    <property type="component" value="Unassembled WGS sequence"/>
</dbReference>
<feature type="region of interest" description="Disordered" evidence="1">
    <location>
        <begin position="281"/>
        <end position="417"/>
    </location>
</feature>
<gene>
    <name evidence="2" type="ORF">OIDMADRAFT_101606</name>
</gene>
<dbReference type="Pfam" id="PF06881">
    <property type="entry name" value="Elongin_A"/>
    <property type="match status" value="1"/>
</dbReference>